<dbReference type="NCBIfam" id="TIGR04085">
    <property type="entry name" value="rSAM_more_4Fe4S"/>
    <property type="match status" value="1"/>
</dbReference>
<dbReference type="InterPro" id="IPR013785">
    <property type="entry name" value="Aldolase_TIM"/>
</dbReference>
<evidence type="ECO:0000256" key="6">
    <source>
        <dbReference type="ARBA" id="ARBA00023014"/>
    </source>
</evidence>
<organism evidence="9 10">
    <name type="scientific">Salmonella enterica subsp. houtenae serovar 50:g,z51:-</name>
    <dbReference type="NCBI Taxonomy" id="1173947"/>
    <lineage>
        <taxon>Bacteria</taxon>
        <taxon>Pseudomonadati</taxon>
        <taxon>Pseudomonadota</taxon>
        <taxon>Gammaproteobacteria</taxon>
        <taxon>Enterobacterales</taxon>
        <taxon>Enterobacteriaceae</taxon>
        <taxon>Salmonella</taxon>
    </lineage>
</organism>
<dbReference type="SFLD" id="SFLDG01067">
    <property type="entry name" value="SPASM/twitch_domain_containing"/>
    <property type="match status" value="1"/>
</dbReference>
<dbReference type="SFLD" id="SFLDS00029">
    <property type="entry name" value="Radical_SAM"/>
    <property type="match status" value="1"/>
</dbReference>
<dbReference type="CDD" id="cd21120">
    <property type="entry name" value="SPASM_anSME"/>
    <property type="match status" value="1"/>
</dbReference>
<dbReference type="SFLD" id="SFLDG01384">
    <property type="entry name" value="thioether_bond_formation_requi"/>
    <property type="match status" value="1"/>
</dbReference>
<dbReference type="SFLD" id="SFLDG01386">
    <property type="entry name" value="main_SPASM_domain-containing"/>
    <property type="match status" value="1"/>
</dbReference>
<dbReference type="Proteomes" id="UP000236163">
    <property type="component" value="Unassembled WGS sequence"/>
</dbReference>
<dbReference type="STRING" id="523831.SEHO0A_01785"/>
<evidence type="ECO:0000256" key="3">
    <source>
        <dbReference type="ARBA" id="ARBA00022691"/>
    </source>
</evidence>
<reference evidence="10" key="1">
    <citation type="submission" date="2017-12" db="EMBL/GenBank/DDBJ databases">
        <title>FDA dAtabase for Regulatory Grade micrObial Sequences (FDA-ARGOS): Supporting development and validation of Infectious Disease Dx tests.</title>
        <authorList>
            <person name="Sichtig H."/>
            <person name="Tallon L."/>
            <person name="Sadzewicz L."/>
            <person name="Sengamalay N."/>
            <person name="Nagaraj S."/>
            <person name="Vavikolanu K."/>
            <person name="Aluvathingal J."/>
            <person name="Nadendla S."/>
            <person name="Pirone D.C."/>
            <person name="Hoffman M."/>
            <person name="Muruvanda T."/>
            <person name="Allard M."/>
            <person name="Evans P."/>
        </authorList>
    </citation>
    <scope>NUCLEOTIDE SEQUENCE [LARGE SCALE GENOMIC DNA]</scope>
    <source>
        <strain evidence="10">FDAARGOS_55</strain>
    </source>
</reference>
<dbReference type="CDD" id="cd01335">
    <property type="entry name" value="Radical_SAM"/>
    <property type="match status" value="1"/>
</dbReference>
<evidence type="ECO:0000259" key="8">
    <source>
        <dbReference type="PROSITE" id="PS51918"/>
    </source>
</evidence>
<dbReference type="Gene3D" id="3.20.20.70">
    <property type="entry name" value="Aldolase class I"/>
    <property type="match status" value="1"/>
</dbReference>
<dbReference type="GO" id="GO:0016491">
    <property type="term" value="F:oxidoreductase activity"/>
    <property type="evidence" value="ECO:0007669"/>
    <property type="project" value="InterPro"/>
</dbReference>
<dbReference type="GO" id="GO:0046872">
    <property type="term" value="F:metal ion binding"/>
    <property type="evidence" value="ECO:0007669"/>
    <property type="project" value="UniProtKB-KW"/>
</dbReference>
<dbReference type="PANTHER" id="PTHR43273:SF3">
    <property type="entry name" value="ANAEROBIC SULFATASE-MATURATING ENZYME HOMOLOG ASLB-RELATED"/>
    <property type="match status" value="1"/>
</dbReference>
<evidence type="ECO:0000313" key="9">
    <source>
        <dbReference type="EMBL" id="PNO35260.1"/>
    </source>
</evidence>
<dbReference type="AlphaFoldDB" id="A0A1J6YMS1"/>
<dbReference type="EMBL" id="JWSP02000004">
    <property type="protein sequence ID" value="PNO35260.1"/>
    <property type="molecule type" value="Genomic_DNA"/>
</dbReference>
<evidence type="ECO:0000256" key="7">
    <source>
        <dbReference type="ARBA" id="ARBA00023601"/>
    </source>
</evidence>
<evidence type="ECO:0000256" key="1">
    <source>
        <dbReference type="ARBA" id="ARBA00001966"/>
    </source>
</evidence>
<dbReference type="PANTHER" id="PTHR43273">
    <property type="entry name" value="ANAEROBIC SULFATASE-MATURATING ENZYME HOMOLOG ASLB-RELATED"/>
    <property type="match status" value="1"/>
</dbReference>
<evidence type="ECO:0000313" key="10">
    <source>
        <dbReference type="Proteomes" id="UP000236163"/>
    </source>
</evidence>
<dbReference type="InterPro" id="IPR047207">
    <property type="entry name" value="SPASM_anSME"/>
</dbReference>
<comment type="similarity">
    <text evidence="7">Belongs to the radical SAM superfamily. Anaerobic sulfatase-maturating enzyme family.</text>
</comment>
<dbReference type="NCBIfam" id="TIGR03942">
    <property type="entry name" value="sulfatase_rSAM"/>
    <property type="match status" value="1"/>
</dbReference>
<keyword evidence="5" id="KW-0408">Iron</keyword>
<name>A0A1J6YMS1_SALHO</name>
<protein>
    <submittedName>
        <fullName evidence="9">Anaerobic sulfatase maturase</fullName>
    </submittedName>
</protein>
<keyword evidence="3" id="KW-0949">S-adenosyl-L-methionine</keyword>
<dbReference type="SUPFAM" id="SSF102114">
    <property type="entry name" value="Radical SAM enzymes"/>
    <property type="match status" value="1"/>
</dbReference>
<evidence type="ECO:0000256" key="4">
    <source>
        <dbReference type="ARBA" id="ARBA00022723"/>
    </source>
</evidence>
<dbReference type="InterPro" id="IPR058240">
    <property type="entry name" value="rSAM_sf"/>
</dbReference>
<evidence type="ECO:0000256" key="5">
    <source>
        <dbReference type="ARBA" id="ARBA00023004"/>
    </source>
</evidence>
<evidence type="ECO:0000256" key="2">
    <source>
        <dbReference type="ARBA" id="ARBA00022485"/>
    </source>
</evidence>
<keyword evidence="6" id="KW-0411">Iron-sulfur</keyword>
<dbReference type="Pfam" id="PF13186">
    <property type="entry name" value="SPASM"/>
    <property type="match status" value="1"/>
</dbReference>
<dbReference type="PROSITE" id="PS51918">
    <property type="entry name" value="RADICAL_SAM"/>
    <property type="match status" value="1"/>
</dbReference>
<dbReference type="SFLD" id="SFLDG01072">
    <property type="entry name" value="dehydrogenase_like"/>
    <property type="match status" value="1"/>
</dbReference>
<dbReference type="InterPro" id="IPR023867">
    <property type="entry name" value="Sulphatase_maturase_rSAM"/>
</dbReference>
<dbReference type="InterPro" id="IPR034491">
    <property type="entry name" value="Anaerob_Ser_sulfatase-maturase"/>
</dbReference>
<dbReference type="GO" id="GO:0051539">
    <property type="term" value="F:4 iron, 4 sulfur cluster binding"/>
    <property type="evidence" value="ECO:0007669"/>
    <property type="project" value="UniProtKB-KW"/>
</dbReference>
<proteinExistence type="inferred from homology"/>
<sequence>MTKSQTQRAYFHMMAKPVSYRCNLHCEYCFYLEKETMLKAQKSPEQIMSDSMLRRYIRDYLRSHAGDTVDFAWQGGEPTLAGLDFYRKAVAYQQQYAEGRTVTNSFQTNAIAINRQWADFFAEQRFLIGVSVDGIAEIHDKYRIAVNGQPTFERVKKSIELLREYNVDFNTLTVVNDQNYDKGRETYQALKALGSTFLQFIPIVEVDARCLTHTTGHYSPPADAALSPFSVPADGYGHFMNAVFDAWVKEDVGSIYIREFDSLLGTWMGYPASTCVQATTCGQAMIIETNGDIYSCDHYVYPAYLLGNIADTSLVKLATSRQQQRFGNAKQEKLTQMCQQCAVKALCQGGCPKHRIVPQAGEKHKHNYLCASYKHFFYHTAPVMQAMSKIIQSGGVAADIMPLLNKFNRH</sequence>
<dbReference type="InterPro" id="IPR007197">
    <property type="entry name" value="rSAM"/>
</dbReference>
<accession>A0A1J6YMS1</accession>
<gene>
    <name evidence="9" type="ORF">RK55_020215</name>
</gene>
<dbReference type="InterPro" id="IPR023885">
    <property type="entry name" value="4Fe4S-binding_SPASM_dom"/>
</dbReference>
<keyword evidence="2" id="KW-0004">4Fe-4S</keyword>
<keyword evidence="4" id="KW-0479">Metal-binding</keyword>
<dbReference type="SFLD" id="SFLDF00285">
    <property type="entry name" value="anaerobic_Ser-type_sulfatase-m"/>
    <property type="match status" value="1"/>
</dbReference>
<comment type="caution">
    <text evidence="9">The sequence shown here is derived from an EMBL/GenBank/DDBJ whole genome shotgun (WGS) entry which is preliminary data.</text>
</comment>
<dbReference type="Pfam" id="PF04055">
    <property type="entry name" value="Radical_SAM"/>
    <property type="match status" value="1"/>
</dbReference>
<comment type="cofactor">
    <cofactor evidence="1">
        <name>[4Fe-4S] cluster</name>
        <dbReference type="ChEBI" id="CHEBI:49883"/>
    </cofactor>
</comment>
<feature type="domain" description="Radical SAM core" evidence="8">
    <location>
        <begin position="8"/>
        <end position="249"/>
    </location>
</feature>